<evidence type="ECO:0000256" key="1">
    <source>
        <dbReference type="SAM" id="Phobius"/>
    </source>
</evidence>
<dbReference type="Proteomes" id="UP000177614">
    <property type="component" value="Unassembled WGS sequence"/>
</dbReference>
<reference evidence="2 3" key="1">
    <citation type="journal article" date="2016" name="Nat. Commun.">
        <title>Thousands of microbial genomes shed light on interconnected biogeochemical processes in an aquifer system.</title>
        <authorList>
            <person name="Anantharaman K."/>
            <person name="Brown C.T."/>
            <person name="Hug L.A."/>
            <person name="Sharon I."/>
            <person name="Castelle C.J."/>
            <person name="Probst A.J."/>
            <person name="Thomas B.C."/>
            <person name="Singh A."/>
            <person name="Wilkins M.J."/>
            <person name="Karaoz U."/>
            <person name="Brodie E.L."/>
            <person name="Williams K.H."/>
            <person name="Hubbard S.S."/>
            <person name="Banfield J.F."/>
        </authorList>
    </citation>
    <scope>NUCLEOTIDE SEQUENCE [LARGE SCALE GENOMIC DNA]</scope>
</reference>
<feature type="transmembrane region" description="Helical" evidence="1">
    <location>
        <begin position="12"/>
        <end position="31"/>
    </location>
</feature>
<evidence type="ECO:0000313" key="3">
    <source>
        <dbReference type="Proteomes" id="UP000177614"/>
    </source>
</evidence>
<name>A0A1F4XIV8_9BACT</name>
<dbReference type="InterPro" id="IPR007060">
    <property type="entry name" value="FtsL/DivIC"/>
</dbReference>
<comment type="caution">
    <text evidence="2">The sequence shown here is derived from an EMBL/GenBank/DDBJ whole genome shotgun (WGS) entry which is preliminary data.</text>
</comment>
<dbReference type="Pfam" id="PF04977">
    <property type="entry name" value="DivIC"/>
    <property type="match status" value="1"/>
</dbReference>
<keyword evidence="1" id="KW-1133">Transmembrane helix</keyword>
<dbReference type="EMBL" id="MEWR01000023">
    <property type="protein sequence ID" value="OGC81632.1"/>
    <property type="molecule type" value="Genomic_DNA"/>
</dbReference>
<organism evidence="2 3">
    <name type="scientific">Candidatus Abawacabacteria bacterium RBG_16_42_10</name>
    <dbReference type="NCBI Taxonomy" id="1817814"/>
    <lineage>
        <taxon>Bacteria</taxon>
        <taxon>Candidatus Abawacaibacteriota</taxon>
    </lineage>
</organism>
<accession>A0A1F4XIV8</accession>
<sequence>MIRKRWQEHSSMRIVLGVCIVLAMYQMYTYAVKSYQDYQINQQIKDSEAEISKLESENRLMQEYLKYLSSEAYKEKEAKRIKNVKNPNEEVFVIKQEGLEKVSSQEDQAIMQWQSLSTMGRWWKFFTR</sequence>
<dbReference type="AlphaFoldDB" id="A0A1F4XIV8"/>
<evidence type="ECO:0008006" key="4">
    <source>
        <dbReference type="Google" id="ProtNLM"/>
    </source>
</evidence>
<evidence type="ECO:0000313" key="2">
    <source>
        <dbReference type="EMBL" id="OGC81632.1"/>
    </source>
</evidence>
<dbReference type="STRING" id="1817814.A2V81_05175"/>
<keyword evidence="1" id="KW-0472">Membrane</keyword>
<protein>
    <recommendedName>
        <fullName evidence="4">Septum formation initiator</fullName>
    </recommendedName>
</protein>
<proteinExistence type="predicted"/>
<keyword evidence="1" id="KW-0812">Transmembrane</keyword>
<gene>
    <name evidence="2" type="ORF">A2V81_05175</name>
</gene>